<organism evidence="3 4">
    <name type="scientific">Svornostia abyssi</name>
    <dbReference type="NCBI Taxonomy" id="2898438"/>
    <lineage>
        <taxon>Bacteria</taxon>
        <taxon>Bacillati</taxon>
        <taxon>Actinomycetota</taxon>
        <taxon>Thermoleophilia</taxon>
        <taxon>Solirubrobacterales</taxon>
        <taxon>Baekduiaceae</taxon>
        <taxon>Svornostia</taxon>
    </lineage>
</organism>
<dbReference type="Pfam" id="PF00903">
    <property type="entry name" value="Glyoxalase"/>
    <property type="match status" value="2"/>
</dbReference>
<accession>A0ABY5PH16</accession>
<dbReference type="PROSITE" id="PS51819">
    <property type="entry name" value="VOC"/>
    <property type="match status" value="2"/>
</dbReference>
<evidence type="ECO:0000313" key="3">
    <source>
        <dbReference type="EMBL" id="UUY03974.1"/>
    </source>
</evidence>
<dbReference type="InterPro" id="IPR051785">
    <property type="entry name" value="MMCE/EMCE_epimerase"/>
</dbReference>
<proteinExistence type="predicted"/>
<protein>
    <submittedName>
        <fullName evidence="3">VOC family protein</fullName>
    </submittedName>
</protein>
<dbReference type="PANTHER" id="PTHR43048">
    <property type="entry name" value="METHYLMALONYL-COA EPIMERASE"/>
    <property type="match status" value="1"/>
</dbReference>
<name>A0ABY5PH16_9ACTN</name>
<dbReference type="Gene3D" id="3.10.180.10">
    <property type="entry name" value="2,3-Dihydroxybiphenyl 1,2-Dioxygenase, domain 1"/>
    <property type="match status" value="2"/>
</dbReference>
<dbReference type="EMBL" id="CP088295">
    <property type="protein sequence ID" value="UUY03974.1"/>
    <property type="molecule type" value="Genomic_DNA"/>
</dbReference>
<dbReference type="RefSeq" id="WP_353864471.1">
    <property type="nucleotide sequence ID" value="NZ_CP088295.1"/>
</dbReference>
<feature type="domain" description="VOC" evidence="2">
    <location>
        <begin position="4"/>
        <end position="117"/>
    </location>
</feature>
<keyword evidence="1" id="KW-0479">Metal-binding</keyword>
<dbReference type="Proteomes" id="UP001058860">
    <property type="component" value="Chromosome"/>
</dbReference>
<sequence length="307" mass="34254">MVTRVGHIALHVADLDRAVDFQQQVIGMVETERAAGVSYLTCNDRHHELILVEDRINRGYEHLAMEVADAAALEGAARRLQASGGTLLGGIYDGEPGIDRALKVQSPNGHVYKLFCGMETVDAPPPGDRAEKFEHISTKVRNMRAEERFLREGLGFRFSDRMGFLASWWHCDEDHHGLALTLAPRPELSHYAYTWPDFGSLGRTADRVLAARGRKCIWGPSRHGPGNNHFLYFHDEDGAMIECCSELAQMQADGYQPRTWSMHPKTINQWGSAPPLRFLLTGFPIAEPTPGRPSWAMAPGRSLEAVR</sequence>
<dbReference type="PANTHER" id="PTHR43048:SF3">
    <property type="entry name" value="METHYLMALONYL-COA EPIMERASE, MITOCHONDRIAL"/>
    <property type="match status" value="1"/>
</dbReference>
<dbReference type="InterPro" id="IPR004360">
    <property type="entry name" value="Glyas_Fos-R_dOase_dom"/>
</dbReference>
<evidence type="ECO:0000259" key="2">
    <source>
        <dbReference type="PROSITE" id="PS51819"/>
    </source>
</evidence>
<evidence type="ECO:0000313" key="4">
    <source>
        <dbReference type="Proteomes" id="UP001058860"/>
    </source>
</evidence>
<gene>
    <name evidence="3" type="ORF">LRS13_00130</name>
</gene>
<dbReference type="InterPro" id="IPR037523">
    <property type="entry name" value="VOC_core"/>
</dbReference>
<feature type="domain" description="VOC" evidence="2">
    <location>
        <begin position="132"/>
        <end position="246"/>
    </location>
</feature>
<keyword evidence="4" id="KW-1185">Reference proteome</keyword>
<dbReference type="InterPro" id="IPR029068">
    <property type="entry name" value="Glyas_Bleomycin-R_OHBP_Dase"/>
</dbReference>
<dbReference type="SUPFAM" id="SSF54593">
    <property type="entry name" value="Glyoxalase/Bleomycin resistance protein/Dihydroxybiphenyl dioxygenase"/>
    <property type="match status" value="1"/>
</dbReference>
<evidence type="ECO:0000256" key="1">
    <source>
        <dbReference type="ARBA" id="ARBA00022723"/>
    </source>
</evidence>
<reference evidence="4" key="1">
    <citation type="submission" date="2021-11" db="EMBL/GenBank/DDBJ databases">
        <title>Cultivation dependent microbiological survey of springs from the worlds oldest radium mine currently devoted to the extraction of radon-saturated water.</title>
        <authorList>
            <person name="Kapinusova G."/>
            <person name="Smrhova T."/>
            <person name="Strejcek M."/>
            <person name="Suman J."/>
            <person name="Jani K."/>
            <person name="Pajer P."/>
            <person name="Uhlik O."/>
        </authorList>
    </citation>
    <scope>NUCLEOTIDE SEQUENCE [LARGE SCALE GENOMIC DNA]</scope>
    <source>
        <strain evidence="4">J379</strain>
    </source>
</reference>